<name>X1HUS7_9ZZZZ</name>
<gene>
    <name evidence="1" type="ORF">S03H2_35189</name>
</gene>
<accession>X1HUS7</accession>
<dbReference type="AlphaFoldDB" id="X1HUS7"/>
<organism evidence="1">
    <name type="scientific">marine sediment metagenome</name>
    <dbReference type="NCBI Taxonomy" id="412755"/>
    <lineage>
        <taxon>unclassified sequences</taxon>
        <taxon>metagenomes</taxon>
        <taxon>ecological metagenomes</taxon>
    </lineage>
</organism>
<reference evidence="1" key="1">
    <citation type="journal article" date="2014" name="Front. Microbiol.">
        <title>High frequency of phylogenetically diverse reductive dehalogenase-homologous genes in deep subseafloor sedimentary metagenomes.</title>
        <authorList>
            <person name="Kawai M."/>
            <person name="Futagami T."/>
            <person name="Toyoda A."/>
            <person name="Takaki Y."/>
            <person name="Nishi S."/>
            <person name="Hori S."/>
            <person name="Arai W."/>
            <person name="Tsubouchi T."/>
            <person name="Morono Y."/>
            <person name="Uchiyama I."/>
            <person name="Ito T."/>
            <person name="Fujiyama A."/>
            <person name="Inagaki F."/>
            <person name="Takami H."/>
        </authorList>
    </citation>
    <scope>NUCLEOTIDE SEQUENCE</scope>
    <source>
        <strain evidence="1">Expedition CK06-06</strain>
    </source>
</reference>
<feature type="non-terminal residue" evidence="1">
    <location>
        <position position="71"/>
    </location>
</feature>
<protein>
    <submittedName>
        <fullName evidence="1">Uncharacterized protein</fullName>
    </submittedName>
</protein>
<proteinExistence type="predicted"/>
<dbReference type="EMBL" id="BARU01021508">
    <property type="protein sequence ID" value="GAH60830.1"/>
    <property type="molecule type" value="Genomic_DNA"/>
</dbReference>
<evidence type="ECO:0000313" key="1">
    <source>
        <dbReference type="EMBL" id="GAH60830.1"/>
    </source>
</evidence>
<sequence length="71" mass="6835">MASQKVLVKNFYRAILSSAYIAGAAAVGGPPAAAVAAAAIASPVGIASIELAAQQATDFTIGSKAMADGGI</sequence>
<comment type="caution">
    <text evidence="1">The sequence shown here is derived from an EMBL/GenBank/DDBJ whole genome shotgun (WGS) entry which is preliminary data.</text>
</comment>